<dbReference type="SUPFAM" id="SSF81383">
    <property type="entry name" value="F-box domain"/>
    <property type="match status" value="1"/>
</dbReference>
<feature type="repeat" description="ANK" evidence="3">
    <location>
        <begin position="123"/>
        <end position="155"/>
    </location>
</feature>
<dbReference type="PROSITE" id="PS50088">
    <property type="entry name" value="ANK_REPEAT"/>
    <property type="match status" value="3"/>
</dbReference>
<evidence type="ECO:0000256" key="2">
    <source>
        <dbReference type="ARBA" id="ARBA00023043"/>
    </source>
</evidence>
<feature type="domain" description="F-box" evidence="4">
    <location>
        <begin position="4"/>
        <end position="57"/>
    </location>
</feature>
<keyword evidence="6" id="KW-1185">Reference proteome</keyword>
<comment type="caution">
    <text evidence="5">The sequence shown here is derived from an EMBL/GenBank/DDBJ whole genome shotgun (WGS) entry which is preliminary data.</text>
</comment>
<dbReference type="InterPro" id="IPR001810">
    <property type="entry name" value="F-box_dom"/>
</dbReference>
<name>A0AAW0E902_9AGAR</name>
<dbReference type="EMBL" id="JAWWNJ010000002">
    <property type="protein sequence ID" value="KAK7061229.1"/>
    <property type="molecule type" value="Genomic_DNA"/>
</dbReference>
<accession>A0AAW0E902</accession>
<evidence type="ECO:0000313" key="5">
    <source>
        <dbReference type="EMBL" id="KAK7061229.1"/>
    </source>
</evidence>
<keyword evidence="1" id="KW-0677">Repeat</keyword>
<dbReference type="InterPro" id="IPR002110">
    <property type="entry name" value="Ankyrin_rpt"/>
</dbReference>
<dbReference type="SMART" id="SM00248">
    <property type="entry name" value="ANK"/>
    <property type="match status" value="5"/>
</dbReference>
<dbReference type="Pfam" id="PF12937">
    <property type="entry name" value="F-box-like"/>
    <property type="match status" value="1"/>
</dbReference>
<proteinExistence type="predicted"/>
<dbReference type="Pfam" id="PF12796">
    <property type="entry name" value="Ank_2"/>
    <property type="match status" value="2"/>
</dbReference>
<protein>
    <submittedName>
        <fullName evidence="5">ANK-REP-region domain-containing protein</fullName>
    </submittedName>
</protein>
<dbReference type="PANTHER" id="PTHR24171">
    <property type="entry name" value="ANKYRIN REPEAT DOMAIN-CONTAINING PROTEIN 39-RELATED"/>
    <property type="match status" value="1"/>
</dbReference>
<feature type="repeat" description="ANK" evidence="3">
    <location>
        <begin position="89"/>
        <end position="121"/>
    </location>
</feature>
<sequence length="329" mass="35622">MSNNFFTDELPPELVVLLASSLSPASLNALALTCRRLHSILQPELDARLTSEVGKELLLEAANSGKTDTVAKLLAHPFLVKPNAGFQYEEKTPLHAAAYTKNTEAVALLLDAGADIHAIWDQDEYQPLHLAVMADHLPTVKLLLDRGSQINSNAGCDGASFCPLHLACESRSIEIVSLLLERGANTELEGHHGTALAFALRSRRLDVMELLLKNGAKAEVNTPLNGGWMCGGPPAPYSANLLYIALGLTHPSSEYSPKPPPAEGRPERMAYLMAYGADREETMKTVTEFQTKLAEAAEMTEEALLELVQSRFNEAQSIMPSVVGDVVRA</sequence>
<dbReference type="SUPFAM" id="SSF48403">
    <property type="entry name" value="Ankyrin repeat"/>
    <property type="match status" value="1"/>
</dbReference>
<dbReference type="Proteomes" id="UP001362999">
    <property type="component" value="Unassembled WGS sequence"/>
</dbReference>
<dbReference type="PROSITE" id="PS50297">
    <property type="entry name" value="ANK_REP_REGION"/>
    <property type="match status" value="3"/>
</dbReference>
<organism evidence="5 6">
    <name type="scientific">Favolaschia claudopus</name>
    <dbReference type="NCBI Taxonomy" id="2862362"/>
    <lineage>
        <taxon>Eukaryota</taxon>
        <taxon>Fungi</taxon>
        <taxon>Dikarya</taxon>
        <taxon>Basidiomycota</taxon>
        <taxon>Agaricomycotina</taxon>
        <taxon>Agaricomycetes</taxon>
        <taxon>Agaricomycetidae</taxon>
        <taxon>Agaricales</taxon>
        <taxon>Marasmiineae</taxon>
        <taxon>Mycenaceae</taxon>
        <taxon>Favolaschia</taxon>
    </lineage>
</organism>
<dbReference type="InterPro" id="IPR036770">
    <property type="entry name" value="Ankyrin_rpt-contain_sf"/>
</dbReference>
<dbReference type="PROSITE" id="PS50181">
    <property type="entry name" value="FBOX"/>
    <property type="match status" value="1"/>
</dbReference>
<evidence type="ECO:0000259" key="4">
    <source>
        <dbReference type="PROSITE" id="PS50181"/>
    </source>
</evidence>
<dbReference type="AlphaFoldDB" id="A0AAW0E902"/>
<evidence type="ECO:0000256" key="1">
    <source>
        <dbReference type="ARBA" id="ARBA00022737"/>
    </source>
</evidence>
<gene>
    <name evidence="5" type="ORF">R3P38DRAFT_2828293</name>
</gene>
<dbReference type="InterPro" id="IPR036047">
    <property type="entry name" value="F-box-like_dom_sf"/>
</dbReference>
<evidence type="ECO:0000313" key="6">
    <source>
        <dbReference type="Proteomes" id="UP001362999"/>
    </source>
</evidence>
<reference evidence="5 6" key="1">
    <citation type="journal article" date="2024" name="J Genomics">
        <title>Draft genome sequencing and assembly of Favolaschia claudopus CIRM-BRFM 2984 isolated from oak limbs.</title>
        <authorList>
            <person name="Navarro D."/>
            <person name="Drula E."/>
            <person name="Chaduli D."/>
            <person name="Cazenave R."/>
            <person name="Ahrendt S."/>
            <person name="Wang J."/>
            <person name="Lipzen A."/>
            <person name="Daum C."/>
            <person name="Barry K."/>
            <person name="Grigoriev I.V."/>
            <person name="Favel A."/>
            <person name="Rosso M.N."/>
            <person name="Martin F."/>
        </authorList>
    </citation>
    <scope>NUCLEOTIDE SEQUENCE [LARGE SCALE GENOMIC DNA]</scope>
    <source>
        <strain evidence="5 6">CIRM-BRFM 2984</strain>
    </source>
</reference>
<dbReference type="Gene3D" id="1.25.40.20">
    <property type="entry name" value="Ankyrin repeat-containing domain"/>
    <property type="match status" value="1"/>
</dbReference>
<dbReference type="CDD" id="cd09917">
    <property type="entry name" value="F-box_SF"/>
    <property type="match status" value="1"/>
</dbReference>
<feature type="repeat" description="ANK" evidence="3">
    <location>
        <begin position="159"/>
        <end position="191"/>
    </location>
</feature>
<evidence type="ECO:0000256" key="3">
    <source>
        <dbReference type="PROSITE-ProRule" id="PRU00023"/>
    </source>
</evidence>
<keyword evidence="2 3" id="KW-0040">ANK repeat</keyword>